<dbReference type="KEGG" id="ere:EUBREC_1192"/>
<name>C4ZHE0_AGARV</name>
<proteinExistence type="predicted"/>
<dbReference type="HOGENOM" id="CLU_3199959_0_0_9"/>
<accession>C4ZHE0</accession>
<dbReference type="Proteomes" id="UP000001477">
    <property type="component" value="Chromosome"/>
</dbReference>
<gene>
    <name evidence="1" type="ordered locus">EUBREC_1192</name>
</gene>
<evidence type="ECO:0000313" key="2">
    <source>
        <dbReference type="Proteomes" id="UP000001477"/>
    </source>
</evidence>
<dbReference type="PaxDb" id="515619-EUBREC_1192"/>
<dbReference type="EMBL" id="CP001107">
    <property type="protein sequence ID" value="ACR74952.1"/>
    <property type="molecule type" value="Genomic_DNA"/>
</dbReference>
<dbReference type="AlphaFoldDB" id="C4ZHE0"/>
<evidence type="ECO:0000313" key="1">
    <source>
        <dbReference type="EMBL" id="ACR74952.1"/>
    </source>
</evidence>
<organism evidence="1 2">
    <name type="scientific">Agathobacter rectalis (strain ATCC 33656 / DSM 3377 / JCM 17463 / KCTC 5835 / VPI 0990)</name>
    <name type="common">Eubacterium rectale</name>
    <dbReference type="NCBI Taxonomy" id="515619"/>
    <lineage>
        <taxon>Bacteria</taxon>
        <taxon>Bacillati</taxon>
        <taxon>Bacillota</taxon>
        <taxon>Clostridia</taxon>
        <taxon>Lachnospirales</taxon>
        <taxon>Lachnospiraceae</taxon>
        <taxon>Agathobacter</taxon>
    </lineage>
</organism>
<sequence>MIKKTLYRPHAWYPHAKADDAFYACMDTIIENSLDILLSILVLSL</sequence>
<protein>
    <submittedName>
        <fullName evidence="1">Uncharacterized protein</fullName>
    </submittedName>
</protein>
<reference evidence="1 2" key="1">
    <citation type="journal article" date="2009" name="Proc. Natl. Acad. Sci. U.S.A.">
        <title>Characterizing a model human gut microbiota composed of members of its two dominant bacterial phyla.</title>
        <authorList>
            <person name="Mahowald M.A."/>
            <person name="Rey F.E."/>
            <person name="Seedorf H."/>
            <person name="Turnbaugh P.J."/>
            <person name="Fulton R.S."/>
            <person name="Wollam A."/>
            <person name="Shah N."/>
            <person name="Wang C."/>
            <person name="Magrini V."/>
            <person name="Wilson R.K."/>
            <person name="Cantarel B.L."/>
            <person name="Coutinho P.M."/>
            <person name="Henrissat B."/>
            <person name="Crock L.W."/>
            <person name="Russell A."/>
            <person name="Verberkmoes N.C."/>
            <person name="Hettich R.L."/>
            <person name="Gordon J.I."/>
        </authorList>
    </citation>
    <scope>NUCLEOTIDE SEQUENCE [LARGE SCALE GENOMIC DNA]</scope>
    <source>
        <strain evidence="2">ATCC 33656 / DSM 3377 / JCM 17463 / KCTC 5835 / LMG 30912 / VPI 0990</strain>
    </source>
</reference>